<dbReference type="EMBL" id="FXTM01000008">
    <property type="protein sequence ID" value="SMO51429.1"/>
    <property type="molecule type" value="Genomic_DNA"/>
</dbReference>
<evidence type="ECO:0000259" key="5">
    <source>
        <dbReference type="PROSITE" id="PS50893"/>
    </source>
</evidence>
<dbReference type="PANTHER" id="PTHR42734:SF17">
    <property type="entry name" value="METAL TRANSPORT SYSTEM ATP-BINDING PROTEIN TM_0124-RELATED"/>
    <property type="match status" value="1"/>
</dbReference>
<dbReference type="InterPro" id="IPR050153">
    <property type="entry name" value="Metal_Ion_Import_ABC"/>
</dbReference>
<evidence type="ECO:0000313" key="6">
    <source>
        <dbReference type="EMBL" id="SMO51429.1"/>
    </source>
</evidence>
<sequence length="237" mass="26624">MVEVRELSFRILSNFTFSVGSGKVVGIVGRNGSGKTTLLRCLGGYHKYTGSVKVEGVEIKRASSKERFKLVNYLPQSFSYFFPYTVLEFLSVTTGKEREETEEVLEELQIGNLRKRFVNTLSGGESVKVQLARLILSAPKVFLLDEPVAFLDVTVYSLIGKLVEKLQREGKTVFITAHDLSFLYDTCDLFLGMEKGKFVFFGEKGDFLYGIRELFNGFLKVKAFNGEVFIKPKGGES</sequence>
<reference evidence="6 7" key="1">
    <citation type="submission" date="2017-05" db="EMBL/GenBank/DDBJ databases">
        <authorList>
            <person name="Varghese N."/>
            <person name="Submissions S."/>
        </authorList>
    </citation>
    <scope>NUCLEOTIDE SEQUENCE [LARGE SCALE GENOMIC DNA]</scope>
    <source>
        <strain evidence="6 7">DSM 16304</strain>
    </source>
</reference>
<dbReference type="SMART" id="SM00382">
    <property type="entry name" value="AAA"/>
    <property type="match status" value="1"/>
</dbReference>
<gene>
    <name evidence="6" type="ORF">SAMN06269117_10846</name>
</gene>
<dbReference type="InterPro" id="IPR027417">
    <property type="entry name" value="P-loop_NTPase"/>
</dbReference>
<evidence type="ECO:0000256" key="4">
    <source>
        <dbReference type="ARBA" id="ARBA00022840"/>
    </source>
</evidence>
<dbReference type="Gene3D" id="3.40.50.300">
    <property type="entry name" value="P-loop containing nucleotide triphosphate hydrolases"/>
    <property type="match status" value="1"/>
</dbReference>
<accession>A0A521BW76</accession>
<comment type="similarity">
    <text evidence="1">Belongs to the ABC transporter superfamily.</text>
</comment>
<organism evidence="6 7">
    <name type="scientific">Balnearium lithotrophicum</name>
    <dbReference type="NCBI Taxonomy" id="223788"/>
    <lineage>
        <taxon>Bacteria</taxon>
        <taxon>Pseudomonadati</taxon>
        <taxon>Aquificota</taxon>
        <taxon>Aquificia</taxon>
        <taxon>Desulfurobacteriales</taxon>
        <taxon>Desulfurobacteriaceae</taxon>
        <taxon>Balnearium</taxon>
    </lineage>
</organism>
<dbReference type="GO" id="GO:0016887">
    <property type="term" value="F:ATP hydrolysis activity"/>
    <property type="evidence" value="ECO:0007669"/>
    <property type="project" value="InterPro"/>
</dbReference>
<dbReference type="InterPro" id="IPR017871">
    <property type="entry name" value="ABC_transporter-like_CS"/>
</dbReference>
<keyword evidence="3" id="KW-0547">Nucleotide-binding</keyword>
<dbReference type="Pfam" id="PF00005">
    <property type="entry name" value="ABC_tran"/>
    <property type="match status" value="1"/>
</dbReference>
<dbReference type="RefSeq" id="WP_185954234.1">
    <property type="nucleotide sequence ID" value="NZ_FXTM01000008.1"/>
</dbReference>
<dbReference type="PANTHER" id="PTHR42734">
    <property type="entry name" value="METAL TRANSPORT SYSTEM ATP-BINDING PROTEIN TM_0124-RELATED"/>
    <property type="match status" value="1"/>
</dbReference>
<name>A0A521BW76_9BACT</name>
<keyword evidence="4 6" id="KW-0067">ATP-binding</keyword>
<dbReference type="GO" id="GO:0005524">
    <property type="term" value="F:ATP binding"/>
    <property type="evidence" value="ECO:0007669"/>
    <property type="project" value="UniProtKB-KW"/>
</dbReference>
<dbReference type="PROSITE" id="PS00211">
    <property type="entry name" value="ABC_TRANSPORTER_1"/>
    <property type="match status" value="1"/>
</dbReference>
<proteinExistence type="inferred from homology"/>
<dbReference type="InterPro" id="IPR003439">
    <property type="entry name" value="ABC_transporter-like_ATP-bd"/>
</dbReference>
<protein>
    <submittedName>
        <fullName evidence="6">Iron complex transport system ATP-binding protein</fullName>
    </submittedName>
</protein>
<dbReference type="Proteomes" id="UP000317315">
    <property type="component" value="Unassembled WGS sequence"/>
</dbReference>
<keyword evidence="2" id="KW-0813">Transport</keyword>
<dbReference type="AlphaFoldDB" id="A0A521BW76"/>
<evidence type="ECO:0000256" key="3">
    <source>
        <dbReference type="ARBA" id="ARBA00022741"/>
    </source>
</evidence>
<evidence type="ECO:0000256" key="2">
    <source>
        <dbReference type="ARBA" id="ARBA00022448"/>
    </source>
</evidence>
<feature type="domain" description="ABC transporter" evidence="5">
    <location>
        <begin position="2"/>
        <end position="220"/>
    </location>
</feature>
<evidence type="ECO:0000256" key="1">
    <source>
        <dbReference type="ARBA" id="ARBA00005417"/>
    </source>
</evidence>
<keyword evidence="7" id="KW-1185">Reference proteome</keyword>
<dbReference type="InterPro" id="IPR003593">
    <property type="entry name" value="AAA+_ATPase"/>
</dbReference>
<evidence type="ECO:0000313" key="7">
    <source>
        <dbReference type="Proteomes" id="UP000317315"/>
    </source>
</evidence>
<dbReference type="PROSITE" id="PS50893">
    <property type="entry name" value="ABC_TRANSPORTER_2"/>
    <property type="match status" value="1"/>
</dbReference>
<dbReference type="SUPFAM" id="SSF52540">
    <property type="entry name" value="P-loop containing nucleoside triphosphate hydrolases"/>
    <property type="match status" value="1"/>
</dbReference>